<keyword evidence="12" id="KW-1185">Reference proteome</keyword>
<feature type="transmembrane region" description="Helical" evidence="10">
    <location>
        <begin position="45"/>
        <end position="65"/>
    </location>
</feature>
<organism evidence="11 12">
    <name type="scientific">Leptospira ainlahdjerensis</name>
    <dbReference type="NCBI Taxonomy" id="2810033"/>
    <lineage>
        <taxon>Bacteria</taxon>
        <taxon>Pseudomonadati</taxon>
        <taxon>Spirochaetota</taxon>
        <taxon>Spirochaetia</taxon>
        <taxon>Leptospirales</taxon>
        <taxon>Leptospiraceae</taxon>
        <taxon>Leptospira</taxon>
    </lineage>
</organism>
<feature type="transmembrane region" description="Helical" evidence="10">
    <location>
        <begin position="351"/>
        <end position="371"/>
    </location>
</feature>
<accession>A0ABS2U9F9</accession>
<dbReference type="InterPro" id="IPR004299">
    <property type="entry name" value="MBOAT_fam"/>
</dbReference>
<comment type="caution">
    <text evidence="11">The sequence shown here is derived from an EMBL/GenBank/DDBJ whole genome shotgun (WGS) entry which is preliminary data.</text>
</comment>
<evidence type="ECO:0000256" key="6">
    <source>
        <dbReference type="ARBA" id="ARBA00022989"/>
    </source>
</evidence>
<evidence type="ECO:0000256" key="1">
    <source>
        <dbReference type="ARBA" id="ARBA00004651"/>
    </source>
</evidence>
<evidence type="ECO:0000256" key="4">
    <source>
        <dbReference type="ARBA" id="ARBA00022679"/>
    </source>
</evidence>
<name>A0ABS2U9F9_9LEPT</name>
<feature type="transmembrane region" description="Helical" evidence="10">
    <location>
        <begin position="293"/>
        <end position="308"/>
    </location>
</feature>
<dbReference type="PANTHER" id="PTHR13285">
    <property type="entry name" value="ACYLTRANSFERASE"/>
    <property type="match status" value="1"/>
</dbReference>
<evidence type="ECO:0000256" key="5">
    <source>
        <dbReference type="ARBA" id="ARBA00022692"/>
    </source>
</evidence>
<dbReference type="InterPro" id="IPR028362">
    <property type="entry name" value="AlgI"/>
</dbReference>
<dbReference type="InterPro" id="IPR024194">
    <property type="entry name" value="Ac/AlaTfrase_AlgI/DltB"/>
</dbReference>
<keyword evidence="3 9" id="KW-1003">Cell membrane</keyword>
<keyword evidence="7 9" id="KW-0472">Membrane</keyword>
<dbReference type="Proteomes" id="UP000724686">
    <property type="component" value="Unassembled WGS sequence"/>
</dbReference>
<protein>
    <submittedName>
        <fullName evidence="11">MBOAT family protein</fullName>
    </submittedName>
</protein>
<reference evidence="11 12" key="1">
    <citation type="submission" date="2021-02" db="EMBL/GenBank/DDBJ databases">
        <title>Leptospira ainlahdjerensis sp. nov., Leptospira ainazelensis sp. nov., Leptospira abararensis sp. nov. and Leptospira chreensis sp. nov., four new species isolated from water sources in Algeria.</title>
        <authorList>
            <person name="Amara Korba A."/>
            <person name="Kainiu M."/>
            <person name="Vincent A.T."/>
            <person name="Mariet J.-F."/>
            <person name="Veyrier F.J."/>
            <person name="Goarant C."/>
            <person name="Picardeau M."/>
        </authorList>
    </citation>
    <scope>NUCLEOTIDE SEQUENCE [LARGE SCALE GENOMIC DNA]</scope>
    <source>
        <strain evidence="11 12">201903070</strain>
    </source>
</reference>
<evidence type="ECO:0000313" key="12">
    <source>
        <dbReference type="Proteomes" id="UP000724686"/>
    </source>
</evidence>
<proteinExistence type="inferred from homology"/>
<evidence type="ECO:0000256" key="10">
    <source>
        <dbReference type="SAM" id="Phobius"/>
    </source>
</evidence>
<evidence type="ECO:0000256" key="2">
    <source>
        <dbReference type="ARBA" id="ARBA00010323"/>
    </source>
</evidence>
<dbReference type="InterPro" id="IPR051085">
    <property type="entry name" value="MB_O-acyltransferase"/>
</dbReference>
<sequence>MYFLLASSLIFYGSWSFAFLIHFLSILVLNYYLWNLYRINRNHRLFFIIQFLNLLNLAFFKYFYFLADLISIPLRNPAWVEQNLRQTHSELGYEILLPLAISFYTFQIMSYGFDLRNGTFDQKHSLSEFLLFISFFPQLIAGPIVRSRDLLPQIRSLRNGTLPIPSGYDVKNGLWLLLSGVIKKLFIANQLLASIQPLLLPDSPSVFEIKPVSFWILSSSFLVMLYADFSGYSDIARGLGKLLGFELPINFKAPFLFSSFGDLWKRWHLTFSSWIRDYIFIPLGGSRVSETRLWFNLCFTFFLGGLWHGAKIPFAVWGLCMGVFLSVEVFLNKRNLFEWNGIPGKILKRIIIWILYLSSGVFFFAPDWQWGKQAIIRMFDFNGDYFSGTQIVPYSSFFLAVVITFVFQIIEEYPNVLAPFKKREVWLLPLTVVLVAFGLTQIPSGSQDFFYFQF</sequence>
<evidence type="ECO:0000256" key="7">
    <source>
        <dbReference type="ARBA" id="ARBA00023136"/>
    </source>
</evidence>
<dbReference type="PIRSF" id="PIRSF500217">
    <property type="entry name" value="AlgI"/>
    <property type="match status" value="1"/>
</dbReference>
<feature type="transmembrane region" description="Helical" evidence="10">
    <location>
        <begin position="314"/>
        <end position="331"/>
    </location>
</feature>
<dbReference type="Pfam" id="PF03062">
    <property type="entry name" value="MBOAT"/>
    <property type="match status" value="1"/>
</dbReference>
<evidence type="ECO:0000256" key="9">
    <source>
        <dbReference type="PIRNR" id="PIRNR016636"/>
    </source>
</evidence>
<evidence type="ECO:0000256" key="3">
    <source>
        <dbReference type="ARBA" id="ARBA00022475"/>
    </source>
</evidence>
<feature type="transmembrane region" description="Helical" evidence="10">
    <location>
        <begin position="425"/>
        <end position="444"/>
    </location>
</feature>
<keyword evidence="8 9" id="KW-0012">Acyltransferase</keyword>
<dbReference type="EMBL" id="JAFFPU010000024">
    <property type="protein sequence ID" value="MBM9576583.1"/>
    <property type="molecule type" value="Genomic_DNA"/>
</dbReference>
<evidence type="ECO:0000256" key="8">
    <source>
        <dbReference type="ARBA" id="ARBA00023315"/>
    </source>
</evidence>
<keyword evidence="5 10" id="KW-0812">Transmembrane</keyword>
<dbReference type="RefSeq" id="WP_205278745.1">
    <property type="nucleotide sequence ID" value="NZ_JAFFPU010000024.1"/>
</dbReference>
<feature type="transmembrane region" description="Helical" evidence="10">
    <location>
        <begin position="391"/>
        <end position="413"/>
    </location>
</feature>
<feature type="transmembrane region" description="Helical" evidence="10">
    <location>
        <begin position="12"/>
        <end position="33"/>
    </location>
</feature>
<dbReference type="PANTHER" id="PTHR13285:SF23">
    <property type="entry name" value="TEICHOIC ACID D-ALANYLTRANSFERASE"/>
    <property type="match status" value="1"/>
</dbReference>
<evidence type="ECO:0000313" key="11">
    <source>
        <dbReference type="EMBL" id="MBM9576583.1"/>
    </source>
</evidence>
<keyword evidence="4 9" id="KW-0808">Transferase</keyword>
<dbReference type="PIRSF" id="PIRSF016636">
    <property type="entry name" value="AlgI_DltB"/>
    <property type="match status" value="1"/>
</dbReference>
<feature type="transmembrane region" description="Helical" evidence="10">
    <location>
        <begin position="95"/>
        <end position="113"/>
    </location>
</feature>
<comment type="similarity">
    <text evidence="2 9">Belongs to the membrane-bound acyltransferase family.</text>
</comment>
<comment type="subcellular location">
    <subcellularLocation>
        <location evidence="1">Cell membrane</location>
        <topology evidence="1">Multi-pass membrane protein</topology>
    </subcellularLocation>
</comment>
<keyword evidence="6 10" id="KW-1133">Transmembrane helix</keyword>
<gene>
    <name evidence="11" type="ORF">JWG45_05385</name>
</gene>